<reference evidence="2 3" key="1">
    <citation type="journal article" date="2015" name="Proc. Natl. Acad. Sci. U.S.A.">
        <title>The resurrection genome of Boea hygrometrica: A blueprint for survival of dehydration.</title>
        <authorList>
            <person name="Xiao L."/>
            <person name="Yang G."/>
            <person name="Zhang L."/>
            <person name="Yang X."/>
            <person name="Zhao S."/>
            <person name="Ji Z."/>
            <person name="Zhou Q."/>
            <person name="Hu M."/>
            <person name="Wang Y."/>
            <person name="Chen M."/>
            <person name="Xu Y."/>
            <person name="Jin H."/>
            <person name="Xiao X."/>
            <person name="Hu G."/>
            <person name="Bao F."/>
            <person name="Hu Y."/>
            <person name="Wan P."/>
            <person name="Li L."/>
            <person name="Deng X."/>
            <person name="Kuang T."/>
            <person name="Xiang C."/>
            <person name="Zhu J.K."/>
            <person name="Oliver M.J."/>
            <person name="He Y."/>
        </authorList>
    </citation>
    <scope>NUCLEOTIDE SEQUENCE [LARGE SCALE GENOMIC DNA]</scope>
    <source>
        <strain evidence="3">cv. XS01</strain>
    </source>
</reference>
<evidence type="ECO:0000313" key="2">
    <source>
        <dbReference type="EMBL" id="KZV53674.1"/>
    </source>
</evidence>
<name>A0A2Z7D2K9_9LAMI</name>
<evidence type="ECO:0000256" key="1">
    <source>
        <dbReference type="SAM" id="MobiDB-lite"/>
    </source>
</evidence>
<feature type="region of interest" description="Disordered" evidence="1">
    <location>
        <begin position="1"/>
        <end position="37"/>
    </location>
</feature>
<organism evidence="2 3">
    <name type="scientific">Dorcoceras hygrometricum</name>
    <dbReference type="NCBI Taxonomy" id="472368"/>
    <lineage>
        <taxon>Eukaryota</taxon>
        <taxon>Viridiplantae</taxon>
        <taxon>Streptophyta</taxon>
        <taxon>Embryophyta</taxon>
        <taxon>Tracheophyta</taxon>
        <taxon>Spermatophyta</taxon>
        <taxon>Magnoliopsida</taxon>
        <taxon>eudicotyledons</taxon>
        <taxon>Gunneridae</taxon>
        <taxon>Pentapetalae</taxon>
        <taxon>asterids</taxon>
        <taxon>lamiids</taxon>
        <taxon>Lamiales</taxon>
        <taxon>Gesneriaceae</taxon>
        <taxon>Didymocarpoideae</taxon>
        <taxon>Trichosporeae</taxon>
        <taxon>Loxocarpinae</taxon>
        <taxon>Dorcoceras</taxon>
    </lineage>
</organism>
<protein>
    <submittedName>
        <fullName evidence="2">Uncharacterized protein</fullName>
    </submittedName>
</protein>
<dbReference type="Proteomes" id="UP000250235">
    <property type="component" value="Unassembled WGS sequence"/>
</dbReference>
<dbReference type="EMBL" id="KQ990094">
    <property type="protein sequence ID" value="KZV53674.1"/>
    <property type="molecule type" value="Genomic_DNA"/>
</dbReference>
<feature type="compositionally biased region" description="Polar residues" evidence="1">
    <location>
        <begin position="247"/>
        <end position="259"/>
    </location>
</feature>
<keyword evidence="3" id="KW-1185">Reference proteome</keyword>
<feature type="region of interest" description="Disordered" evidence="1">
    <location>
        <begin position="164"/>
        <end position="200"/>
    </location>
</feature>
<dbReference type="AlphaFoldDB" id="A0A2Z7D2K9"/>
<feature type="region of interest" description="Disordered" evidence="1">
    <location>
        <begin position="239"/>
        <end position="285"/>
    </location>
</feature>
<feature type="compositionally biased region" description="Polar residues" evidence="1">
    <location>
        <begin position="168"/>
        <end position="186"/>
    </location>
</feature>
<accession>A0A2Z7D2K9</accession>
<evidence type="ECO:0000313" key="3">
    <source>
        <dbReference type="Proteomes" id="UP000250235"/>
    </source>
</evidence>
<sequence length="285" mass="31378">MPPRRGRGRTTGQTVEESRALESDENVAQPSEPLRRRARQTEVEDLMRQIGDMELVLARFQRTNPPTFSGAEGGMMAEGWLEHIDELFDAVEYSQERRLKLAILQLRENAQRWWNGTSRVMRESGTVRPKSLLRLMELTNRVYHRLDLLEQIWDEPALSWRSRGTAASGAQRSSPPAGTCSSTGSSPAPFKPSEPRGSTCSIGELVAASGRSSHAAPSRPPAGLGVRSPWSGHLCRSLPYGTHPGLNGSNVTDLTSNRGPTMENEPLQVDAPALRRDAPLMTSTT</sequence>
<gene>
    <name evidence="2" type="ORF">F511_39448</name>
</gene>
<proteinExistence type="predicted"/>
<dbReference type="OrthoDB" id="913731at2759"/>